<dbReference type="PANTHER" id="PTHR35037">
    <property type="entry name" value="C-TERMINAL REGION OF AIDA-LIKE PROTEIN"/>
    <property type="match status" value="1"/>
</dbReference>
<dbReference type="SUPFAM" id="SSF103515">
    <property type="entry name" value="Autotransporter"/>
    <property type="match status" value="1"/>
</dbReference>
<dbReference type="SMART" id="SM00869">
    <property type="entry name" value="Autotransporter"/>
    <property type="match status" value="1"/>
</dbReference>
<reference evidence="2 3" key="1">
    <citation type="submission" date="2017-05" db="EMBL/GenBank/DDBJ databases">
        <title>Complete and WGS of Bordetella genogroups.</title>
        <authorList>
            <person name="Spilker T."/>
            <person name="LiPuma J."/>
        </authorList>
    </citation>
    <scope>NUCLEOTIDE SEQUENCE [LARGE SCALE GENOMIC DNA]</scope>
    <source>
        <strain evidence="2 3">AU10456</strain>
    </source>
</reference>
<evidence type="ECO:0000259" key="1">
    <source>
        <dbReference type="PROSITE" id="PS51208"/>
    </source>
</evidence>
<dbReference type="GO" id="GO:0019867">
    <property type="term" value="C:outer membrane"/>
    <property type="evidence" value="ECO:0007669"/>
    <property type="project" value="InterPro"/>
</dbReference>
<keyword evidence="3" id="KW-1185">Reference proteome</keyword>
<dbReference type="AlphaFoldDB" id="A0A261TX07"/>
<dbReference type="EMBL" id="NEVP01000004">
    <property type="protein sequence ID" value="OZI53530.1"/>
    <property type="molecule type" value="Genomic_DNA"/>
</dbReference>
<dbReference type="Proteomes" id="UP000216913">
    <property type="component" value="Unassembled WGS sequence"/>
</dbReference>
<dbReference type="InterPro" id="IPR036709">
    <property type="entry name" value="Autotransporte_beta_dom_sf"/>
</dbReference>
<accession>A0A261TX07</accession>
<evidence type="ECO:0000313" key="2">
    <source>
        <dbReference type="EMBL" id="OZI53530.1"/>
    </source>
</evidence>
<dbReference type="Pfam" id="PF03797">
    <property type="entry name" value="Autotransporter"/>
    <property type="match status" value="1"/>
</dbReference>
<dbReference type="OrthoDB" id="8649870at2"/>
<proteinExistence type="predicted"/>
<name>A0A261TX07_9BORD</name>
<evidence type="ECO:0000313" key="3">
    <source>
        <dbReference type="Proteomes" id="UP000216913"/>
    </source>
</evidence>
<protein>
    <recommendedName>
        <fullName evidence="1">Autotransporter domain-containing protein</fullName>
    </recommendedName>
</protein>
<dbReference type="InterPro" id="IPR003991">
    <property type="entry name" value="Pertactin_virulence_factor"/>
</dbReference>
<dbReference type="NCBIfam" id="TIGR01414">
    <property type="entry name" value="autotrans_barl"/>
    <property type="match status" value="1"/>
</dbReference>
<sequence length="350" mass="37869">MAVQRLAPTGFHFFLEDGSMAMAKAPARLPLAVTLSLAAVATSAWVAPAAQAQLVTPAQVRAEINRRGAEGVAMGQTGSLLLLESELGVAGQRQGELRNGGRGGLWARGGGSRYKIDGDDAGKFDNDVEVGAIGGDYGWDLSTGKLFLGAYVGLGHADQDDNDIMKGKSRSRYLGTYLTYVDNGGFYVDAVSKVGRIKDEVEFDLPLNLGTYKDDVKHTTYSGSVELGYHLQLEDQWFVEPQLQAIYTRSSQTSVQGRAGVRAGRDFQLSGGTTLRPYATASYLHQFSNDDTIKFGSSTYDVELPGDRWQLGGGMQVSSGAHRGFADLRYGRGDIVKRELTFNVGYSYRF</sequence>
<organism evidence="2 3">
    <name type="scientific">Bordetella genomosp. 5</name>
    <dbReference type="NCBI Taxonomy" id="1395608"/>
    <lineage>
        <taxon>Bacteria</taxon>
        <taxon>Pseudomonadati</taxon>
        <taxon>Pseudomonadota</taxon>
        <taxon>Betaproteobacteria</taxon>
        <taxon>Burkholderiales</taxon>
        <taxon>Alcaligenaceae</taxon>
        <taxon>Bordetella</taxon>
    </lineage>
</organism>
<dbReference type="PROSITE" id="PS51208">
    <property type="entry name" value="AUTOTRANSPORTER"/>
    <property type="match status" value="1"/>
</dbReference>
<gene>
    <name evidence="2" type="ORF">CAL25_06010</name>
</gene>
<dbReference type="InterPro" id="IPR006315">
    <property type="entry name" value="OM_autotransptr_brl_dom"/>
</dbReference>
<feature type="domain" description="Autotransporter" evidence="1">
    <location>
        <begin position="98"/>
        <end position="350"/>
    </location>
</feature>
<dbReference type="PANTHER" id="PTHR35037:SF7">
    <property type="entry name" value="AUTOTRANSPORTER"/>
    <property type="match status" value="1"/>
</dbReference>
<dbReference type="InterPro" id="IPR051551">
    <property type="entry name" value="Autotransporter_adhesion"/>
</dbReference>
<dbReference type="Gene3D" id="2.40.128.130">
    <property type="entry name" value="Autotransporter beta-domain"/>
    <property type="match status" value="1"/>
</dbReference>
<dbReference type="InterPro" id="IPR005546">
    <property type="entry name" value="Autotransporte_beta"/>
</dbReference>
<comment type="caution">
    <text evidence="2">The sequence shown here is derived from an EMBL/GenBank/DDBJ whole genome shotgun (WGS) entry which is preliminary data.</text>
</comment>
<dbReference type="PRINTS" id="PR01484">
    <property type="entry name" value="PRTACTNFAMLY"/>
</dbReference>